<keyword evidence="6 12" id="KW-1278">Translocase</keyword>
<gene>
    <name evidence="12" type="primary">nuoI</name>
    <name evidence="14" type="ORF">SAMN02745221_01363</name>
</gene>
<dbReference type="PROSITE" id="PS51379">
    <property type="entry name" value="4FE4S_FER_2"/>
    <property type="match status" value="2"/>
</dbReference>
<feature type="binding site" evidence="12">
    <location>
        <position position="51"/>
    </location>
    <ligand>
        <name>[4Fe-4S] cluster</name>
        <dbReference type="ChEBI" id="CHEBI:49883"/>
        <label>1</label>
    </ligand>
</feature>
<evidence type="ECO:0000256" key="1">
    <source>
        <dbReference type="ARBA" id="ARBA00022475"/>
    </source>
</evidence>
<dbReference type="InterPro" id="IPR017896">
    <property type="entry name" value="4Fe4S_Fe-S-bd"/>
</dbReference>
<sequence>MWGSGILKGLGITFKHLWERKITEQYPEERPKLYPRFRGRLMLNPEKCIVCGMCVKSCPNNVLSFTEARLKESKKKVLTSYTIDHQYCMFCNLCVEACPTNGLYFSHDFEWAAFKREDIKTVYEPDLTGLELLALEEGEKKSAEKEAEDKLLKGVNAMIAAIKKNPARALSKVVESEEEALKLSEILGDDESKIKKLAELMVSDKEKAAKVAKAFLIKGQKKEQEG</sequence>
<feature type="domain" description="4Fe-4S ferredoxin-type" evidence="13">
    <location>
        <begin position="39"/>
        <end position="68"/>
    </location>
</feature>
<dbReference type="PROSITE" id="PS00198">
    <property type="entry name" value="4FE4S_FER_1"/>
    <property type="match status" value="1"/>
</dbReference>
<evidence type="ECO:0000256" key="11">
    <source>
        <dbReference type="ARBA" id="ARBA00023136"/>
    </source>
</evidence>
<dbReference type="Pfam" id="PF12838">
    <property type="entry name" value="Fer4_7"/>
    <property type="match status" value="1"/>
</dbReference>
<keyword evidence="3 12" id="KW-0874">Quinone</keyword>
<feature type="binding site" evidence="12">
    <location>
        <position position="88"/>
    </location>
    <ligand>
        <name>[4Fe-4S] cluster</name>
        <dbReference type="ChEBI" id="CHEBI:49883"/>
        <label>2</label>
    </ligand>
</feature>
<dbReference type="PANTHER" id="PTHR10849:SF24">
    <property type="entry name" value="NADH-QUINONE OXIDOREDUCTASE SUBUNIT I 2"/>
    <property type="match status" value="1"/>
</dbReference>
<keyword evidence="5" id="KW-0677">Repeat</keyword>
<dbReference type="GO" id="GO:0005886">
    <property type="term" value="C:plasma membrane"/>
    <property type="evidence" value="ECO:0007669"/>
    <property type="project" value="UniProtKB-SubCell"/>
</dbReference>
<feature type="binding site" evidence="12">
    <location>
        <position position="94"/>
    </location>
    <ligand>
        <name>[4Fe-4S] cluster</name>
        <dbReference type="ChEBI" id="CHEBI:49883"/>
        <label>2</label>
    </ligand>
</feature>
<keyword evidence="8 12" id="KW-0411">Iron-sulfur</keyword>
<evidence type="ECO:0000256" key="4">
    <source>
        <dbReference type="ARBA" id="ARBA00022723"/>
    </source>
</evidence>
<dbReference type="GO" id="GO:0050136">
    <property type="term" value="F:NADH dehydrogenase (quinone) (non-electrogenic) activity"/>
    <property type="evidence" value="ECO:0007669"/>
    <property type="project" value="UniProtKB-UniRule"/>
</dbReference>
<comment type="similarity">
    <text evidence="12">Belongs to the complex I 23 kDa subunit family.</text>
</comment>
<keyword evidence="15" id="KW-1185">Reference proteome</keyword>
<proteinExistence type="inferred from homology"/>
<comment type="function">
    <text evidence="12">NDH-1 shuttles electrons from NADH, via FMN and iron-sulfur (Fe-S) centers, to quinones in the respiratory chain. The immediate electron acceptor for the enzyme in this species is believed to be ubiquinone. Couples the redox reaction to proton translocation (for every two electrons transferred, four hydrogen ions are translocated across the cytoplasmic membrane), and thus conserves the redox energy in a proton gradient.</text>
</comment>
<dbReference type="RefSeq" id="WP_073091944.1">
    <property type="nucleotide sequence ID" value="NZ_FQWY01000020.1"/>
</dbReference>
<feature type="binding site" evidence="12">
    <location>
        <position position="54"/>
    </location>
    <ligand>
        <name>[4Fe-4S] cluster</name>
        <dbReference type="ChEBI" id="CHEBI:49883"/>
        <label>1</label>
    </ligand>
</feature>
<name>A0A1M5P3V5_9FIRM</name>
<feature type="binding site" evidence="12">
    <location>
        <position position="98"/>
    </location>
    <ligand>
        <name>[4Fe-4S] cluster</name>
        <dbReference type="ChEBI" id="CHEBI:49883"/>
        <label>1</label>
    </ligand>
</feature>
<keyword evidence="7 12" id="KW-0408">Iron</keyword>
<evidence type="ECO:0000256" key="6">
    <source>
        <dbReference type="ARBA" id="ARBA00022967"/>
    </source>
</evidence>
<keyword evidence="10 12" id="KW-0830">Ubiquinone</keyword>
<feature type="binding site" evidence="12">
    <location>
        <position position="58"/>
    </location>
    <ligand>
        <name>[4Fe-4S] cluster</name>
        <dbReference type="ChEBI" id="CHEBI:49883"/>
        <label>2</label>
    </ligand>
</feature>
<dbReference type="InterPro" id="IPR010226">
    <property type="entry name" value="NADH_quinone_OxRdtase_chainI"/>
</dbReference>
<dbReference type="EMBL" id="FQWY01000020">
    <property type="protein sequence ID" value="SHG96428.1"/>
    <property type="molecule type" value="Genomic_DNA"/>
</dbReference>
<evidence type="ECO:0000256" key="12">
    <source>
        <dbReference type="HAMAP-Rule" id="MF_01351"/>
    </source>
</evidence>
<keyword evidence="4 12" id="KW-0479">Metal-binding</keyword>
<comment type="cofactor">
    <cofactor evidence="12">
        <name>[4Fe-4S] cluster</name>
        <dbReference type="ChEBI" id="CHEBI:49883"/>
    </cofactor>
    <text evidence="12">Binds 2 [4Fe-4S] clusters per subunit.</text>
</comment>
<evidence type="ECO:0000256" key="10">
    <source>
        <dbReference type="ARBA" id="ARBA00023075"/>
    </source>
</evidence>
<dbReference type="EC" id="7.1.1.-" evidence="12"/>
<feature type="domain" description="4Fe-4S ferredoxin-type" evidence="13">
    <location>
        <begin position="79"/>
        <end position="108"/>
    </location>
</feature>
<evidence type="ECO:0000259" key="13">
    <source>
        <dbReference type="PROSITE" id="PS51379"/>
    </source>
</evidence>
<dbReference type="PANTHER" id="PTHR10849">
    <property type="entry name" value="NADH DEHYDROGENASE UBIQUINONE IRON-SULFUR PROTEIN 8, MITOCHONDRIAL"/>
    <property type="match status" value="1"/>
</dbReference>
<feature type="binding site" evidence="12">
    <location>
        <position position="91"/>
    </location>
    <ligand>
        <name>[4Fe-4S] cluster</name>
        <dbReference type="ChEBI" id="CHEBI:49883"/>
        <label>2</label>
    </ligand>
</feature>
<protein>
    <recommendedName>
        <fullName evidence="12">NADH-quinone oxidoreductase subunit I</fullName>
        <ecNumber evidence="12">7.1.1.-</ecNumber>
    </recommendedName>
    <alternativeName>
        <fullName evidence="12">NADH dehydrogenase I subunit I</fullName>
    </alternativeName>
    <alternativeName>
        <fullName evidence="12">NDH-1 subunit I</fullName>
    </alternativeName>
</protein>
<dbReference type="AlphaFoldDB" id="A0A1M5P3V5"/>
<evidence type="ECO:0000313" key="15">
    <source>
        <dbReference type="Proteomes" id="UP000242329"/>
    </source>
</evidence>
<comment type="catalytic activity">
    <reaction evidence="12">
        <text>a quinone + NADH + 5 H(+)(in) = a quinol + NAD(+) + 4 H(+)(out)</text>
        <dbReference type="Rhea" id="RHEA:57888"/>
        <dbReference type="ChEBI" id="CHEBI:15378"/>
        <dbReference type="ChEBI" id="CHEBI:24646"/>
        <dbReference type="ChEBI" id="CHEBI:57540"/>
        <dbReference type="ChEBI" id="CHEBI:57945"/>
        <dbReference type="ChEBI" id="CHEBI:132124"/>
    </reaction>
</comment>
<evidence type="ECO:0000256" key="9">
    <source>
        <dbReference type="ARBA" id="ARBA00023027"/>
    </source>
</evidence>
<organism evidence="14 15">
    <name type="scientific">Thermosyntropha lipolytica DSM 11003</name>
    <dbReference type="NCBI Taxonomy" id="1123382"/>
    <lineage>
        <taxon>Bacteria</taxon>
        <taxon>Bacillati</taxon>
        <taxon>Bacillota</taxon>
        <taxon>Clostridia</taxon>
        <taxon>Eubacteriales</taxon>
        <taxon>Syntrophomonadaceae</taxon>
        <taxon>Thermosyntropha</taxon>
    </lineage>
</organism>
<accession>A0A1M5P3V5</accession>
<dbReference type="Gene3D" id="3.30.70.3270">
    <property type="match status" value="1"/>
</dbReference>
<dbReference type="Proteomes" id="UP000242329">
    <property type="component" value="Unassembled WGS sequence"/>
</dbReference>
<dbReference type="SUPFAM" id="SSF54862">
    <property type="entry name" value="4Fe-4S ferredoxins"/>
    <property type="match status" value="1"/>
</dbReference>
<keyword evidence="2 12" id="KW-0004">4Fe-4S</keyword>
<evidence type="ECO:0000256" key="5">
    <source>
        <dbReference type="ARBA" id="ARBA00022737"/>
    </source>
</evidence>
<comment type="subcellular location">
    <subcellularLocation>
        <location evidence="12">Cell membrane</location>
        <topology evidence="12">Peripheral membrane protein</topology>
    </subcellularLocation>
</comment>
<reference evidence="15" key="1">
    <citation type="submission" date="2016-11" db="EMBL/GenBank/DDBJ databases">
        <authorList>
            <person name="Varghese N."/>
            <person name="Submissions S."/>
        </authorList>
    </citation>
    <scope>NUCLEOTIDE SEQUENCE [LARGE SCALE GENOMIC DNA]</scope>
    <source>
        <strain evidence="15">DSM 11003</strain>
    </source>
</reference>
<evidence type="ECO:0000256" key="3">
    <source>
        <dbReference type="ARBA" id="ARBA00022719"/>
    </source>
</evidence>
<dbReference type="GO" id="GO:0005506">
    <property type="term" value="F:iron ion binding"/>
    <property type="evidence" value="ECO:0007669"/>
    <property type="project" value="UniProtKB-UniRule"/>
</dbReference>
<feature type="binding site" evidence="12">
    <location>
        <position position="48"/>
    </location>
    <ligand>
        <name>[4Fe-4S] cluster</name>
        <dbReference type="ChEBI" id="CHEBI:49883"/>
        <label>1</label>
    </ligand>
</feature>
<evidence type="ECO:0000256" key="8">
    <source>
        <dbReference type="ARBA" id="ARBA00023014"/>
    </source>
</evidence>
<dbReference type="HAMAP" id="MF_01351">
    <property type="entry name" value="NDH1_NuoI"/>
    <property type="match status" value="1"/>
</dbReference>
<keyword evidence="1 12" id="KW-1003">Cell membrane</keyword>
<dbReference type="GO" id="GO:0048038">
    <property type="term" value="F:quinone binding"/>
    <property type="evidence" value="ECO:0007669"/>
    <property type="project" value="UniProtKB-KW"/>
</dbReference>
<dbReference type="STRING" id="1123382.SAMN02745221_01363"/>
<dbReference type="GO" id="GO:0051539">
    <property type="term" value="F:4 iron, 4 sulfur cluster binding"/>
    <property type="evidence" value="ECO:0007669"/>
    <property type="project" value="UniProtKB-KW"/>
</dbReference>
<keyword evidence="11 12" id="KW-0472">Membrane</keyword>
<comment type="subunit">
    <text evidence="12">NDH-1 is composed of 14 different subunits. Subunits NuoA, H, J, K, L, M, N constitute the membrane sector of the complex.</text>
</comment>
<evidence type="ECO:0000256" key="2">
    <source>
        <dbReference type="ARBA" id="ARBA00022485"/>
    </source>
</evidence>
<keyword evidence="9 12" id="KW-0520">NAD</keyword>
<evidence type="ECO:0000313" key="14">
    <source>
        <dbReference type="EMBL" id="SHG96428.1"/>
    </source>
</evidence>
<dbReference type="InterPro" id="IPR017900">
    <property type="entry name" value="4Fe4S_Fe_S_CS"/>
</dbReference>
<evidence type="ECO:0000256" key="7">
    <source>
        <dbReference type="ARBA" id="ARBA00023004"/>
    </source>
</evidence>